<reference evidence="1 2" key="1">
    <citation type="submission" date="2019-07" db="EMBL/GenBank/DDBJ databases">
        <title>Hymenobacter sp. straun FUR1 Genome sequencing and assembly.</title>
        <authorList>
            <person name="Chhetri G."/>
        </authorList>
    </citation>
    <scope>NUCLEOTIDE SEQUENCE [LARGE SCALE GENOMIC DNA]</scope>
    <source>
        <strain evidence="1 2">Fur1</strain>
    </source>
</reference>
<dbReference type="Proteomes" id="UP000317624">
    <property type="component" value="Unassembled WGS sequence"/>
</dbReference>
<accession>A0A558BS59</accession>
<dbReference type="OrthoDB" id="530515at2"/>
<keyword evidence="2" id="KW-1185">Reference proteome</keyword>
<evidence type="ECO:0000313" key="2">
    <source>
        <dbReference type="Proteomes" id="UP000317624"/>
    </source>
</evidence>
<organism evidence="1 2">
    <name type="scientific">Hymenobacter setariae</name>
    <dbReference type="NCBI Taxonomy" id="2594794"/>
    <lineage>
        <taxon>Bacteria</taxon>
        <taxon>Pseudomonadati</taxon>
        <taxon>Bacteroidota</taxon>
        <taxon>Cytophagia</taxon>
        <taxon>Cytophagales</taxon>
        <taxon>Hymenobacteraceae</taxon>
        <taxon>Hymenobacter</taxon>
    </lineage>
</organism>
<dbReference type="RefSeq" id="WP_144850126.1">
    <property type="nucleotide sequence ID" value="NZ_VMRJ01000004.1"/>
</dbReference>
<comment type="caution">
    <text evidence="1">The sequence shown here is derived from an EMBL/GenBank/DDBJ whole genome shotgun (WGS) entry which is preliminary data.</text>
</comment>
<proteinExistence type="predicted"/>
<dbReference type="EMBL" id="VMRJ01000004">
    <property type="protein sequence ID" value="TVT39350.1"/>
    <property type="molecule type" value="Genomic_DNA"/>
</dbReference>
<protein>
    <submittedName>
        <fullName evidence="1">Uncharacterized protein</fullName>
    </submittedName>
</protein>
<dbReference type="AlphaFoldDB" id="A0A558BS59"/>
<evidence type="ECO:0000313" key="1">
    <source>
        <dbReference type="EMBL" id="TVT39350.1"/>
    </source>
</evidence>
<gene>
    <name evidence="1" type="ORF">FNT36_16985</name>
</gene>
<sequence>MVHIQEQGDTVVFTVEGWHKLWALRSELRIPRANILGARRDPEASKEWGIRALGTSVPGILKAGTFYFDSTGDNKPTFLDVQHRENTVVIDLQDEEYNRLIIEVADPAAVVALFSPVAI</sequence>
<name>A0A558BS59_9BACT</name>